<dbReference type="InterPro" id="IPR019236">
    <property type="entry name" value="APP1_cat"/>
</dbReference>
<dbReference type="AlphaFoldDB" id="A0A327PKW9"/>
<dbReference type="Proteomes" id="UP000249610">
    <property type="component" value="Unassembled WGS sequence"/>
</dbReference>
<accession>A0A327PKW9</accession>
<protein>
    <submittedName>
        <fullName evidence="2">Phosphatidate phosphatase APP1</fullName>
    </submittedName>
</protein>
<gene>
    <name evidence="2" type="ORF">LV83_01257</name>
</gene>
<evidence type="ECO:0000313" key="3">
    <source>
        <dbReference type="Proteomes" id="UP000249610"/>
    </source>
</evidence>
<dbReference type="PANTHER" id="PTHR28208:SF3">
    <property type="entry name" value="PHOSPHATIDATE PHOSPHATASE APP1"/>
    <property type="match status" value="1"/>
</dbReference>
<dbReference type="InterPro" id="IPR052935">
    <property type="entry name" value="Mg2+_PAP"/>
</dbReference>
<reference evidence="2 3" key="1">
    <citation type="submission" date="2018-06" db="EMBL/GenBank/DDBJ databases">
        <title>Genomic Encyclopedia of Archaeal and Bacterial Type Strains, Phase II (KMG-II): from individual species to whole genera.</title>
        <authorList>
            <person name="Goeker M."/>
        </authorList>
    </citation>
    <scope>NUCLEOTIDE SEQUENCE [LARGE SCALE GENOMIC DNA]</scope>
    <source>
        <strain evidence="2 3">DSM 23446</strain>
    </source>
</reference>
<name>A0A327PKW9_9BACT</name>
<evidence type="ECO:0000259" key="1">
    <source>
        <dbReference type="Pfam" id="PF09949"/>
    </source>
</evidence>
<feature type="domain" description="Phosphatidate phosphatase APP1 catalytic" evidence="1">
    <location>
        <begin position="162"/>
        <end position="317"/>
    </location>
</feature>
<evidence type="ECO:0000313" key="2">
    <source>
        <dbReference type="EMBL" id="RAI92031.1"/>
    </source>
</evidence>
<keyword evidence="3" id="KW-1185">Reference proteome</keyword>
<organism evidence="2 3">
    <name type="scientific">Algoriphagus yeomjeoni</name>
    <dbReference type="NCBI Taxonomy" id="291403"/>
    <lineage>
        <taxon>Bacteria</taxon>
        <taxon>Pseudomonadati</taxon>
        <taxon>Bacteroidota</taxon>
        <taxon>Cytophagia</taxon>
        <taxon>Cytophagales</taxon>
        <taxon>Cyclobacteriaceae</taxon>
        <taxon>Algoriphagus</taxon>
    </lineage>
</organism>
<dbReference type="PANTHER" id="PTHR28208">
    <property type="entry name" value="PHOSPHATIDATE PHOSPHATASE APP1"/>
    <property type="match status" value="1"/>
</dbReference>
<dbReference type="RefSeq" id="WP_111610680.1">
    <property type="nucleotide sequence ID" value="NZ_QLLK01000003.1"/>
</dbReference>
<dbReference type="GO" id="GO:0008195">
    <property type="term" value="F:phosphatidate phosphatase activity"/>
    <property type="evidence" value="ECO:0007669"/>
    <property type="project" value="InterPro"/>
</dbReference>
<dbReference type="OrthoDB" id="9789875at2"/>
<sequence>MSSTQKRNLALTVLYETKLAINQAVLWLWIKLGWVKSILIMSYEGFGNEKEILLVGRVIRDNRVGTSTPEDTVWQNISKMRRRFMTVVIPGVEVRAEFDGDEYFAKTDEEGYFEFKIHPKKQIPFLSRWQQIKLTLVDQVIRNQGEVTAFADVFLPMGNIDYGIISDIDDTIIPTGAMRMTEMLKTTFAKNAHTRTPFPGVSAFYKALQKGTDGVESNPFFYVSSSPWNLFDFLQELLQIHHIPKGPLMLRDIGLSRTQLIAGSHSEHKLEQIRHILSTYSQLPFMLIGDSGQEDPTIYLQIVREFPGRILMIFIRDVHSSRHDFVQGIREELQSLGVEMLLVKDTLQASGYALSKGWVLEEDMVGIAQEKIKNEAENEQI</sequence>
<comment type="caution">
    <text evidence="2">The sequence shown here is derived from an EMBL/GenBank/DDBJ whole genome shotgun (WGS) entry which is preliminary data.</text>
</comment>
<dbReference type="EMBL" id="QLLK01000003">
    <property type="protein sequence ID" value="RAI92031.1"/>
    <property type="molecule type" value="Genomic_DNA"/>
</dbReference>
<proteinExistence type="predicted"/>
<dbReference type="Pfam" id="PF09949">
    <property type="entry name" value="APP1_cat"/>
    <property type="match status" value="1"/>
</dbReference>